<dbReference type="InterPro" id="IPR052600">
    <property type="entry name" value="Nuc_rcpt_coact/corep"/>
</dbReference>
<gene>
    <name evidence="1" type="primary">LOC123618765</name>
</gene>
<evidence type="ECO:0000313" key="1">
    <source>
        <dbReference type="RefSeq" id="XP_045377701.1"/>
    </source>
</evidence>
<dbReference type="SUPFAM" id="SSF52954">
    <property type="entry name" value="Class II aaRS ABD-related"/>
    <property type="match status" value="1"/>
</dbReference>
<accession>A0A9W3GEX6</accession>
<sequence>MIHLASESSLTRALQEVKDDGSPFCILVEQSNVKLSSCTVIMLHESIKIHRHMPLEDALVLVAKEHRRVFAKREQQERTETSLRAGDLVDDFLARECLTSYSVPSGIQHLLFLLNEGKHLYRNELDVLIDYLKTRKGQLEAILQKSQKILF</sequence>
<proteinExistence type="predicted"/>
<dbReference type="RefSeq" id="XP_045377701.1">
    <property type="nucleotide sequence ID" value="XM_045521745.1"/>
</dbReference>
<protein>
    <submittedName>
        <fullName evidence="1">Nuclear receptor coactivator 5-like</fullName>
    </submittedName>
</protein>
<organism evidence="1">
    <name type="scientific">Camelus bactrianus</name>
    <name type="common">Bactrian camel</name>
    <dbReference type="NCBI Taxonomy" id="9837"/>
    <lineage>
        <taxon>Eukaryota</taxon>
        <taxon>Metazoa</taxon>
        <taxon>Chordata</taxon>
        <taxon>Craniata</taxon>
        <taxon>Vertebrata</taxon>
        <taxon>Euteleostomi</taxon>
        <taxon>Mammalia</taxon>
        <taxon>Eutheria</taxon>
        <taxon>Laurasiatheria</taxon>
        <taxon>Artiodactyla</taxon>
        <taxon>Tylopoda</taxon>
        <taxon>Camelidae</taxon>
        <taxon>Camelus</taxon>
    </lineage>
</organism>
<dbReference type="PANTHER" id="PTHR23295">
    <property type="entry name" value="NUCLEAR RECEPTOR COACTIVATOR 5-RELATED"/>
    <property type="match status" value="1"/>
</dbReference>
<dbReference type="Gene3D" id="3.40.50.800">
    <property type="entry name" value="Anticodon-binding domain"/>
    <property type="match status" value="1"/>
</dbReference>
<dbReference type="InterPro" id="IPR036621">
    <property type="entry name" value="Anticodon-bd_dom_sf"/>
</dbReference>
<dbReference type="AlphaFoldDB" id="A0A9W3GEX6"/>
<dbReference type="PANTHER" id="PTHR23295:SF5">
    <property type="entry name" value="SI:CH211-216L23.2"/>
    <property type="match status" value="1"/>
</dbReference>
<reference evidence="1" key="1">
    <citation type="submission" date="2025-08" db="UniProtKB">
        <authorList>
            <consortium name="RefSeq"/>
        </authorList>
    </citation>
    <scope>IDENTIFICATION</scope>
    <source>
        <tissue evidence="1">Blood</tissue>
    </source>
</reference>
<name>A0A9W3GEX6_CAMBA</name>